<evidence type="ECO:0000313" key="8">
    <source>
        <dbReference type="EMBL" id="KAF1768650.1"/>
    </source>
</evidence>
<dbReference type="SMART" id="SM00333">
    <property type="entry name" value="TUDOR"/>
    <property type="match status" value="1"/>
</dbReference>
<dbReference type="GO" id="GO:0008380">
    <property type="term" value="P:RNA splicing"/>
    <property type="evidence" value="ECO:0007669"/>
    <property type="project" value="UniProtKB-KW"/>
</dbReference>
<proteinExistence type="inferred from homology"/>
<dbReference type="Gene3D" id="3.40.190.10">
    <property type="entry name" value="Periplasmic binding protein-like II"/>
    <property type="match status" value="1"/>
</dbReference>
<dbReference type="Pfam" id="PF20635">
    <property type="entry name" value="SMN_YG-box"/>
    <property type="match status" value="1"/>
</dbReference>
<dbReference type="InterPro" id="IPR049481">
    <property type="entry name" value="SMN_G2-BD"/>
</dbReference>
<comment type="caution">
    <text evidence="8">The sequence shown here is derived from an EMBL/GenBank/DDBJ whole genome shotgun (WGS) entry which is preliminary data.</text>
</comment>
<dbReference type="KEGG" id="crq:GCK72_000462"/>
<dbReference type="GO" id="GO:0005634">
    <property type="term" value="C:nucleus"/>
    <property type="evidence" value="ECO:0007669"/>
    <property type="project" value="UniProtKB-SubCell"/>
</dbReference>
<evidence type="ECO:0000259" key="7">
    <source>
        <dbReference type="PROSITE" id="PS50304"/>
    </source>
</evidence>
<feature type="domain" description="Tudor" evidence="7">
    <location>
        <begin position="54"/>
        <end position="117"/>
    </location>
</feature>
<dbReference type="PROSITE" id="PS50304">
    <property type="entry name" value="TUDOR"/>
    <property type="match status" value="1"/>
</dbReference>
<keyword evidence="4" id="KW-0508">mRNA splicing</keyword>
<dbReference type="GO" id="GO:0043050">
    <property type="term" value="P:nematode pharyngeal pumping"/>
    <property type="evidence" value="ECO:0007669"/>
    <property type="project" value="EnsemblMetazoa"/>
</dbReference>
<comment type="subcellular location">
    <subcellularLocation>
        <location evidence="1">Nucleus</location>
    </subcellularLocation>
</comment>
<dbReference type="RefSeq" id="XP_053591152.1">
    <property type="nucleotide sequence ID" value="XM_053722507.1"/>
</dbReference>
<evidence type="ECO:0000256" key="1">
    <source>
        <dbReference type="ARBA" id="ARBA00004123"/>
    </source>
</evidence>
<evidence type="ECO:0000256" key="6">
    <source>
        <dbReference type="SAM" id="MobiDB-lite"/>
    </source>
</evidence>
<feature type="region of interest" description="Disordered" evidence="6">
    <location>
        <begin position="123"/>
        <end position="149"/>
    </location>
</feature>
<dbReference type="GO" id="GO:0040025">
    <property type="term" value="P:vulval development"/>
    <property type="evidence" value="ECO:0007669"/>
    <property type="project" value="EnsemblMetazoa"/>
</dbReference>
<gene>
    <name evidence="8" type="ORF">GCK72_000462</name>
</gene>
<dbReference type="GO" id="GO:0007281">
    <property type="term" value="P:germ cell development"/>
    <property type="evidence" value="ECO:0007669"/>
    <property type="project" value="EnsemblMetazoa"/>
</dbReference>
<dbReference type="InterPro" id="IPR040424">
    <property type="entry name" value="Smn1"/>
</dbReference>
<evidence type="ECO:0000256" key="2">
    <source>
        <dbReference type="ARBA" id="ARBA00005371"/>
    </source>
</evidence>
<keyword evidence="3" id="KW-0507">mRNA processing</keyword>
<dbReference type="GO" id="GO:0040011">
    <property type="term" value="P:locomotion"/>
    <property type="evidence" value="ECO:0007669"/>
    <property type="project" value="EnsemblMetazoa"/>
</dbReference>
<evidence type="ECO:0000256" key="3">
    <source>
        <dbReference type="ARBA" id="ARBA00022664"/>
    </source>
</evidence>
<dbReference type="GeneID" id="9804603"/>
<dbReference type="AlphaFoldDB" id="A0A6A5HKE6"/>
<dbReference type="PANTHER" id="PTHR39267:SF1">
    <property type="entry name" value="SURVIVAL MOTOR NEURON PROTEIN"/>
    <property type="match status" value="1"/>
</dbReference>
<dbReference type="CTD" id="9804603"/>
<dbReference type="Pfam" id="PF20636">
    <property type="entry name" value="SMN_G2-BD"/>
    <property type="match status" value="1"/>
</dbReference>
<accession>A0A6A5HKE6</accession>
<dbReference type="GO" id="GO:0008340">
    <property type="term" value="P:determination of adult lifespan"/>
    <property type="evidence" value="ECO:0007669"/>
    <property type="project" value="EnsemblMetazoa"/>
</dbReference>
<keyword evidence="5" id="KW-0539">Nucleus</keyword>
<organism evidence="8 9">
    <name type="scientific">Caenorhabditis remanei</name>
    <name type="common">Caenorhabditis vulgaris</name>
    <dbReference type="NCBI Taxonomy" id="31234"/>
    <lineage>
        <taxon>Eukaryota</taxon>
        <taxon>Metazoa</taxon>
        <taxon>Ecdysozoa</taxon>
        <taxon>Nematoda</taxon>
        <taxon>Chromadorea</taxon>
        <taxon>Rhabditida</taxon>
        <taxon>Rhabditina</taxon>
        <taxon>Rhabditomorpha</taxon>
        <taxon>Rhabditoidea</taxon>
        <taxon>Rhabditidae</taxon>
        <taxon>Peloderinae</taxon>
        <taxon>Caenorhabditis</taxon>
    </lineage>
</organism>
<evidence type="ECO:0000256" key="5">
    <source>
        <dbReference type="ARBA" id="ARBA00023242"/>
    </source>
</evidence>
<sequence>MTNVWSADSGMEVEDVWDDTDLIRMYEQSIQEVHQQVSGVKEKKYTGEDGKTYLWKVGGNCMAPFEENGETSYYAATIDSIGGKDDHEVQVTFLYYGNQTTAHMKDLWLNEEAIAEAVASEKKQQKVGKKVKNEQGTNSSTPIPKMAPPIPPNILAMAPADKQEALSSMLMSWYMSGYHTGYYQAMSDLEEQGESSDD</sequence>
<dbReference type="EMBL" id="WUAV01000001">
    <property type="protein sequence ID" value="KAF1768650.1"/>
    <property type="molecule type" value="Genomic_DNA"/>
</dbReference>
<name>A0A6A5HKE6_CAERE</name>
<dbReference type="InterPro" id="IPR002999">
    <property type="entry name" value="Tudor"/>
</dbReference>
<dbReference type="GO" id="GO:0009792">
    <property type="term" value="P:embryo development ending in birth or egg hatching"/>
    <property type="evidence" value="ECO:0007669"/>
    <property type="project" value="EnsemblMetazoa"/>
</dbReference>
<protein>
    <recommendedName>
        <fullName evidence="7">Tudor domain-containing protein</fullName>
    </recommendedName>
</protein>
<evidence type="ECO:0000256" key="4">
    <source>
        <dbReference type="ARBA" id="ARBA00023187"/>
    </source>
</evidence>
<dbReference type="CDD" id="cd22852">
    <property type="entry name" value="SMN_C"/>
    <property type="match status" value="1"/>
</dbReference>
<comment type="similarity">
    <text evidence="2">Belongs to the SMN family.</text>
</comment>
<dbReference type="GO" id="GO:0006397">
    <property type="term" value="P:mRNA processing"/>
    <property type="evidence" value="ECO:0007669"/>
    <property type="project" value="UniProtKB-KW"/>
</dbReference>
<dbReference type="InterPro" id="IPR047313">
    <property type="entry name" value="SMN_C"/>
</dbReference>
<dbReference type="PANTHER" id="PTHR39267">
    <property type="entry name" value="SURVIVAL MOTOR NEURON-LIKE PROTEIN 1"/>
    <property type="match status" value="1"/>
</dbReference>
<dbReference type="Gene3D" id="2.30.30.140">
    <property type="match status" value="1"/>
</dbReference>
<dbReference type="Proteomes" id="UP000483820">
    <property type="component" value="Chromosome I"/>
</dbReference>
<reference evidence="8 9" key="1">
    <citation type="submission" date="2019-12" db="EMBL/GenBank/DDBJ databases">
        <title>Chromosome-level assembly of the Caenorhabditis remanei genome.</title>
        <authorList>
            <person name="Teterina A.A."/>
            <person name="Willis J.H."/>
            <person name="Phillips P.C."/>
        </authorList>
    </citation>
    <scope>NUCLEOTIDE SEQUENCE [LARGE SCALE GENOMIC DNA]</scope>
    <source>
        <strain evidence="8 9">PX506</strain>
        <tissue evidence="8">Whole organism</tissue>
    </source>
</reference>
<evidence type="ECO:0000313" key="9">
    <source>
        <dbReference type="Proteomes" id="UP000483820"/>
    </source>
</evidence>
<dbReference type="SUPFAM" id="SSF63748">
    <property type="entry name" value="Tudor/PWWP/MBT"/>
    <property type="match status" value="1"/>
</dbReference>